<keyword evidence="1" id="KW-0677">Repeat</keyword>
<evidence type="ECO:0000256" key="1">
    <source>
        <dbReference type="ARBA" id="ARBA00022737"/>
    </source>
</evidence>
<dbReference type="InterPro" id="IPR019734">
    <property type="entry name" value="TPR_rpt"/>
</dbReference>
<feature type="repeat" description="TPR" evidence="3">
    <location>
        <begin position="179"/>
        <end position="212"/>
    </location>
</feature>
<evidence type="ECO:0000313" key="4">
    <source>
        <dbReference type="EMBL" id="KOF03135.1"/>
    </source>
</evidence>
<dbReference type="InterPro" id="IPR050498">
    <property type="entry name" value="Ycf3"/>
</dbReference>
<keyword evidence="2 3" id="KW-0802">TPR repeat</keyword>
<evidence type="ECO:0000313" key="5">
    <source>
        <dbReference type="Proteomes" id="UP000036908"/>
    </source>
</evidence>
<feature type="repeat" description="TPR" evidence="3">
    <location>
        <begin position="247"/>
        <end position="280"/>
    </location>
</feature>
<dbReference type="PATRIC" id="fig|1566026.4.peg.3301"/>
<feature type="repeat" description="TPR" evidence="3">
    <location>
        <begin position="145"/>
        <end position="178"/>
    </location>
</feature>
<dbReference type="Pfam" id="PF13432">
    <property type="entry name" value="TPR_16"/>
    <property type="match status" value="1"/>
</dbReference>
<dbReference type="PROSITE" id="PS50005">
    <property type="entry name" value="TPR"/>
    <property type="match status" value="4"/>
</dbReference>
<dbReference type="Gene3D" id="1.25.40.10">
    <property type="entry name" value="Tetratricopeptide repeat domain"/>
    <property type="match status" value="4"/>
</dbReference>
<dbReference type="InterPro" id="IPR011990">
    <property type="entry name" value="TPR-like_helical_dom_sf"/>
</dbReference>
<protein>
    <submittedName>
        <fullName evidence="4">Uncharacterized protein</fullName>
    </submittedName>
</protein>
<accession>A0A0L8ALU2</accession>
<gene>
    <name evidence="4" type="ORF">OB69_07350</name>
</gene>
<proteinExistence type="predicted"/>
<dbReference type="SMART" id="SM00028">
    <property type="entry name" value="TPR"/>
    <property type="match status" value="8"/>
</dbReference>
<dbReference type="EMBL" id="JSVA01000008">
    <property type="protein sequence ID" value="KOF03135.1"/>
    <property type="molecule type" value="Genomic_DNA"/>
</dbReference>
<sequence>MKSRFVKARGLILGVMQKTKYFYLILILFCTTLSCDNDKAKAGRFLLMGNNELANLNYKEAIRLYTEAIGKDPQFKEAYNNRGVALYKSGHYAEALNDYTFAIVQIDPRYTDAYKNRFEVNLVSGSYQRALEDAEYLATVYPDSAYTYLYQGLALTDLKRYDEAISKFDMAYQKDPENVEAVVNQANAYYMSNRYEKARELLQKAISIDATEANIYNTLALIATQEGDFQEALKQVNQAIEIDSRNGYFSNNRGFIYLNLGELEKAEADINMGIKLDPSNPWAYRNKAIFYYDNKSFDAALRNIELAAQYDDSIPLLNHYWGLVLVELDRMDEACAKFSLSESSEKEMLIKKYCK</sequence>
<dbReference type="OrthoDB" id="9780183at2"/>
<evidence type="ECO:0000256" key="2">
    <source>
        <dbReference type="ARBA" id="ARBA00022803"/>
    </source>
</evidence>
<evidence type="ECO:0000256" key="3">
    <source>
        <dbReference type="PROSITE-ProRule" id="PRU00339"/>
    </source>
</evidence>
<keyword evidence="5" id="KW-1185">Reference proteome</keyword>
<dbReference type="SUPFAM" id="SSF48452">
    <property type="entry name" value="TPR-like"/>
    <property type="match status" value="1"/>
</dbReference>
<dbReference type="PANTHER" id="PTHR44858:SF1">
    <property type="entry name" value="UDP-N-ACETYLGLUCOSAMINE--PEPTIDE N-ACETYLGLUCOSAMINYLTRANSFERASE SPINDLY-RELATED"/>
    <property type="match status" value="1"/>
</dbReference>
<organism evidence="4 5">
    <name type="scientific">Roseivirga seohaensis subsp. aquiponti</name>
    <dbReference type="NCBI Taxonomy" id="1566026"/>
    <lineage>
        <taxon>Bacteria</taxon>
        <taxon>Pseudomonadati</taxon>
        <taxon>Bacteroidota</taxon>
        <taxon>Cytophagia</taxon>
        <taxon>Cytophagales</taxon>
        <taxon>Roseivirgaceae</taxon>
        <taxon>Roseivirga</taxon>
    </lineage>
</organism>
<reference evidence="5" key="1">
    <citation type="submission" date="2014-11" db="EMBL/GenBank/DDBJ databases">
        <title>Genome sequencing of Roseivirga sp. D-25.</title>
        <authorList>
            <person name="Selvaratnam C."/>
            <person name="Thevarajoo S."/>
            <person name="Goh K.M."/>
            <person name="Eee R."/>
            <person name="Chan K.-G."/>
            <person name="Chong C.S."/>
        </authorList>
    </citation>
    <scope>NUCLEOTIDE SEQUENCE [LARGE SCALE GENOMIC DNA]</scope>
    <source>
        <strain evidence="5">D-25</strain>
    </source>
</reference>
<dbReference type="Pfam" id="PF13181">
    <property type="entry name" value="TPR_8"/>
    <property type="match status" value="1"/>
</dbReference>
<dbReference type="PROSITE" id="PS51257">
    <property type="entry name" value="PROKAR_LIPOPROTEIN"/>
    <property type="match status" value="1"/>
</dbReference>
<dbReference type="Pfam" id="PF14559">
    <property type="entry name" value="TPR_19"/>
    <property type="match status" value="1"/>
</dbReference>
<dbReference type="SUPFAM" id="SSF48439">
    <property type="entry name" value="Protein prenylyltransferase"/>
    <property type="match status" value="1"/>
</dbReference>
<feature type="repeat" description="TPR" evidence="3">
    <location>
        <begin position="213"/>
        <end position="246"/>
    </location>
</feature>
<comment type="caution">
    <text evidence="4">The sequence shown here is derived from an EMBL/GenBank/DDBJ whole genome shotgun (WGS) entry which is preliminary data.</text>
</comment>
<dbReference type="Proteomes" id="UP000036908">
    <property type="component" value="Unassembled WGS sequence"/>
</dbReference>
<dbReference type="PANTHER" id="PTHR44858">
    <property type="entry name" value="TETRATRICOPEPTIDE REPEAT PROTEIN 6"/>
    <property type="match status" value="1"/>
</dbReference>
<dbReference type="AlphaFoldDB" id="A0A0L8ALU2"/>
<name>A0A0L8ALU2_9BACT</name>